<feature type="region of interest" description="Disordered" evidence="1">
    <location>
        <begin position="446"/>
        <end position="475"/>
    </location>
</feature>
<feature type="compositionally biased region" description="Polar residues" evidence="1">
    <location>
        <begin position="836"/>
        <end position="853"/>
    </location>
</feature>
<dbReference type="AlphaFoldDB" id="A0AAV0WE24"/>
<gene>
    <name evidence="4" type="ORF">MEUPH1_LOCUS10279</name>
</gene>
<feature type="region of interest" description="Disordered" evidence="1">
    <location>
        <begin position="682"/>
        <end position="705"/>
    </location>
</feature>
<feature type="region of interest" description="Disordered" evidence="1">
    <location>
        <begin position="625"/>
        <end position="645"/>
    </location>
</feature>
<sequence>MWWPRPRWKSDIFTRFVLLLLFIITTTTTKNAVMADEGQQHCGSGNISAVVWTTVFCTMLLVIAIVAIYFVYCKRREHDWSSLWWKSNSDKNLVLQTSAPVKNQKLKNGGTDNPAFSADTYIGDCVAKTGLTRVVRVSSSSIGEGSLGNELSLKEEDGRQIYMCKHNDGSKDQLVALRFVFDKGQQQQLSRPPASDLSRSLVELSRKYGLHVELETEGEAVVGTPEKCDDTSAKCTKSNILSAVRGQAQRLWHQRQLAFKGGDSNGRVDVDKEIVQGDVESCRVEAVHVGTAPPTQTSPSSVMTVNETGAAERPPRNLGGSLRYRTLEYGASPADAEAHSSPDSGVQCCTVNPSEPVPGKVDKDPAAAVTVTIDRDVVAAAEAGKGVVAVPSVKDVVVMVDKGEAVKADKYEAAKSDKMEADKDETIVVPDKNAAAVLKTVDDPKKSVVMVKPKNDEPKHSNPPPPPPPRKYSSAVVPPTVPVTAVVPPTVPATVVMPPTVPATVVMPPTVPATVVMPPTVPTTVVMPPTVPATVVVPPTVPANVVVPPTVPATAVTVPRATGATATCNASVPRVDNVPPEPCMAPVPVACAELTKAPAAAINEIRVDDDYYWCTTTAMAPPMSTFGKRPSVTPSVESGSGGGAADTTIGDRAAAFQGVFDKGAAVAPLMVDDSRDVVAGGTTSIEDASLPSFSSDEDEDDEDNCSNGVVLAVDKSKFPLCSSIGTSADGVGGVSGGGSDEIKINCNGETPKNNNNNNDDDEVDGSGVAPPASAEPKSPTKLPSLRLSLSSPLSSTANTSCYSSSASSTSSTSPSPTNSTINNSPIVSKIPVRRQSAGSGVVTVSTPLTNGTAKKSIPLPLSRSGSRLAMWTSAN</sequence>
<feature type="compositionally biased region" description="Low complexity" evidence="1">
    <location>
        <begin position="776"/>
        <end position="824"/>
    </location>
</feature>
<keyword evidence="2" id="KW-0472">Membrane</keyword>
<dbReference type="EMBL" id="CARXXK010000002">
    <property type="protein sequence ID" value="CAI6354255.1"/>
    <property type="molecule type" value="Genomic_DNA"/>
</dbReference>
<keyword evidence="2" id="KW-0812">Transmembrane</keyword>
<keyword evidence="3" id="KW-0732">Signal</keyword>
<evidence type="ECO:0000256" key="1">
    <source>
        <dbReference type="SAM" id="MobiDB-lite"/>
    </source>
</evidence>
<evidence type="ECO:0000313" key="4">
    <source>
        <dbReference type="EMBL" id="CAI6354255.1"/>
    </source>
</evidence>
<evidence type="ECO:0000256" key="2">
    <source>
        <dbReference type="SAM" id="Phobius"/>
    </source>
</evidence>
<feature type="chain" id="PRO_5043314624" evidence="3">
    <location>
        <begin position="30"/>
        <end position="875"/>
    </location>
</feature>
<reference evidence="4 5" key="1">
    <citation type="submission" date="2023-01" db="EMBL/GenBank/DDBJ databases">
        <authorList>
            <person name="Whitehead M."/>
        </authorList>
    </citation>
    <scope>NUCLEOTIDE SEQUENCE [LARGE SCALE GENOMIC DNA]</scope>
</reference>
<protein>
    <submittedName>
        <fullName evidence="4">Uncharacterized protein</fullName>
    </submittedName>
</protein>
<name>A0AAV0WE24_9HEMI</name>
<accession>A0AAV0WE24</accession>
<feature type="signal peptide" evidence="3">
    <location>
        <begin position="1"/>
        <end position="29"/>
    </location>
</feature>
<dbReference type="Proteomes" id="UP001160148">
    <property type="component" value="Unassembled WGS sequence"/>
</dbReference>
<feature type="compositionally biased region" description="Polar residues" evidence="1">
    <location>
        <begin position="682"/>
        <end position="694"/>
    </location>
</feature>
<feature type="region of interest" description="Disordered" evidence="1">
    <location>
        <begin position="742"/>
        <end position="859"/>
    </location>
</feature>
<feature type="transmembrane region" description="Helical" evidence="2">
    <location>
        <begin position="51"/>
        <end position="72"/>
    </location>
</feature>
<keyword evidence="2" id="KW-1133">Transmembrane helix</keyword>
<evidence type="ECO:0000256" key="3">
    <source>
        <dbReference type="SAM" id="SignalP"/>
    </source>
</evidence>
<proteinExistence type="predicted"/>
<feature type="compositionally biased region" description="Pro residues" evidence="1">
    <location>
        <begin position="461"/>
        <end position="470"/>
    </location>
</feature>
<feature type="compositionally biased region" description="Acidic residues" evidence="1">
    <location>
        <begin position="695"/>
        <end position="704"/>
    </location>
</feature>
<organism evidence="4 5">
    <name type="scientific">Macrosiphum euphorbiae</name>
    <name type="common">potato aphid</name>
    <dbReference type="NCBI Taxonomy" id="13131"/>
    <lineage>
        <taxon>Eukaryota</taxon>
        <taxon>Metazoa</taxon>
        <taxon>Ecdysozoa</taxon>
        <taxon>Arthropoda</taxon>
        <taxon>Hexapoda</taxon>
        <taxon>Insecta</taxon>
        <taxon>Pterygota</taxon>
        <taxon>Neoptera</taxon>
        <taxon>Paraneoptera</taxon>
        <taxon>Hemiptera</taxon>
        <taxon>Sternorrhyncha</taxon>
        <taxon>Aphidomorpha</taxon>
        <taxon>Aphidoidea</taxon>
        <taxon>Aphididae</taxon>
        <taxon>Macrosiphini</taxon>
        <taxon>Macrosiphum</taxon>
    </lineage>
</organism>
<keyword evidence="5" id="KW-1185">Reference proteome</keyword>
<evidence type="ECO:0000313" key="5">
    <source>
        <dbReference type="Proteomes" id="UP001160148"/>
    </source>
</evidence>
<comment type="caution">
    <text evidence="4">The sequence shown here is derived from an EMBL/GenBank/DDBJ whole genome shotgun (WGS) entry which is preliminary data.</text>
</comment>